<keyword evidence="10 18" id="KW-1015">Disulfide bond</keyword>
<keyword evidence="6" id="KW-0808">Transferase</keyword>
<feature type="domain" description="GH16" evidence="21">
    <location>
        <begin position="42"/>
        <end position="233"/>
    </location>
</feature>
<keyword evidence="9 16" id="KW-0472">Membrane</keyword>
<sequence length="393" mass="41329">MKFATAAVLASAALPAAFAQTWTACNPLNETCPCDPALGTTYTWDFRKGASDVFTNVDGFKISYEDDGVHLPVAKKGDAPTLTSTKFILGGRLECVMKIAPGKGIVSSMVFESDDLDEIDFEWIGSQDYQAQTNYFGKGNTEQYNRGGITPVKNAATTFHTYTVDWTQEAITWYIDGTAIRTLTPAQSNTLYNSPNYYPQTPMQIKLGAWAAGDPSNAPGVVTWSDGPIDYKAGPFAMVIQSVKLTDYTTGGNQYCYGDKSGSWGSIKVSNDPNQGKKSSSAAATPTASKGAKETTLATSTKDAKTYAPSTTSKKPVSTSTYEIAPAITQGVPDSIGGMETPQNKGVSSNSAQAQTSGTAAPTATAPPSNSASSNKNTGFSLAVAAIFAAIVL</sequence>
<dbReference type="InterPro" id="IPR050546">
    <property type="entry name" value="Glycosyl_Hydrlase_16"/>
</dbReference>
<evidence type="ECO:0000256" key="7">
    <source>
        <dbReference type="ARBA" id="ARBA00022729"/>
    </source>
</evidence>
<keyword evidence="13" id="KW-0326">Glycosidase</keyword>
<evidence type="ECO:0000256" key="3">
    <source>
        <dbReference type="ARBA" id="ARBA00004589"/>
    </source>
</evidence>
<comment type="catalytic activity">
    <reaction evidence="1">
        <text>Random endo-hydrolysis of N-acetyl-beta-D-glucosaminide (1-&gt;4)-beta-linkages in chitin and chitodextrins.</text>
        <dbReference type="EC" id="3.2.1.14"/>
    </reaction>
</comment>
<dbReference type="GO" id="GO:0008843">
    <property type="term" value="F:endochitinase activity"/>
    <property type="evidence" value="ECO:0007669"/>
    <property type="project" value="UniProtKB-EC"/>
</dbReference>
<gene>
    <name evidence="22" type="ORF">TWF694_010444</name>
</gene>
<evidence type="ECO:0000256" key="4">
    <source>
        <dbReference type="ARBA" id="ARBA00022622"/>
    </source>
</evidence>
<dbReference type="EC" id="3.2.-.-" evidence="16"/>
<evidence type="ECO:0000256" key="5">
    <source>
        <dbReference type="ARBA" id="ARBA00022676"/>
    </source>
</evidence>
<evidence type="ECO:0000256" key="17">
    <source>
        <dbReference type="PIRSR" id="PIRSR037299-1"/>
    </source>
</evidence>
<comment type="subcellular location">
    <subcellularLocation>
        <location evidence="2">Cell envelope</location>
    </subcellularLocation>
    <subcellularLocation>
        <location evidence="3">Membrane</location>
        <topology evidence="3">Lipid-anchor</topology>
        <topology evidence="3">GPI-anchor</topology>
    </subcellularLocation>
</comment>
<evidence type="ECO:0000256" key="18">
    <source>
        <dbReference type="PIRSR" id="PIRSR037299-2"/>
    </source>
</evidence>
<dbReference type="AlphaFoldDB" id="A0AAV9XB58"/>
<dbReference type="GO" id="GO:0031505">
    <property type="term" value="P:fungal-type cell wall organization"/>
    <property type="evidence" value="ECO:0007669"/>
    <property type="project" value="TreeGrafter"/>
</dbReference>
<dbReference type="GO" id="GO:0016757">
    <property type="term" value="F:glycosyltransferase activity"/>
    <property type="evidence" value="ECO:0007669"/>
    <property type="project" value="UniProtKB-KW"/>
</dbReference>
<keyword evidence="14" id="KW-0961">Cell wall biogenesis/degradation</keyword>
<dbReference type="PROSITE" id="PS51257">
    <property type="entry name" value="PROKAR_LIPOPROTEIN"/>
    <property type="match status" value="1"/>
</dbReference>
<dbReference type="PANTHER" id="PTHR10963:SF68">
    <property type="entry name" value="GLYCOSIDASE CRH1-RELATED"/>
    <property type="match status" value="1"/>
</dbReference>
<feature type="compositionally biased region" description="Low complexity" evidence="19">
    <location>
        <begin position="348"/>
        <end position="376"/>
    </location>
</feature>
<name>A0AAV9XB58_9PEZI</name>
<dbReference type="GO" id="GO:0098552">
    <property type="term" value="C:side of membrane"/>
    <property type="evidence" value="ECO:0007669"/>
    <property type="project" value="UniProtKB-KW"/>
</dbReference>
<proteinExistence type="inferred from homology"/>
<evidence type="ECO:0000256" key="6">
    <source>
        <dbReference type="ARBA" id="ARBA00022679"/>
    </source>
</evidence>
<dbReference type="EMBL" id="JAVHJO010000007">
    <property type="protein sequence ID" value="KAK6538886.1"/>
    <property type="molecule type" value="Genomic_DNA"/>
</dbReference>
<evidence type="ECO:0000256" key="11">
    <source>
        <dbReference type="ARBA" id="ARBA00023180"/>
    </source>
</evidence>
<comment type="caution">
    <text evidence="22">The sequence shown here is derived from an EMBL/GenBank/DDBJ whole genome shotgun (WGS) entry which is preliminary data.</text>
</comment>
<feature type="compositionally biased region" description="Low complexity" evidence="19">
    <location>
        <begin position="276"/>
        <end position="290"/>
    </location>
</feature>
<protein>
    <recommendedName>
        <fullName evidence="16">Crh-like protein</fullName>
        <ecNumber evidence="16">3.2.-.-</ecNumber>
    </recommendedName>
</protein>
<comment type="similarity">
    <text evidence="15">Belongs to the glycosyl hydrolase 16 family. CRH1 subfamily.</text>
</comment>
<evidence type="ECO:0000256" key="19">
    <source>
        <dbReference type="SAM" id="MobiDB-lite"/>
    </source>
</evidence>
<feature type="compositionally biased region" description="Low complexity" evidence="19">
    <location>
        <begin position="309"/>
        <end position="321"/>
    </location>
</feature>
<accession>A0AAV9XB58</accession>
<keyword evidence="23" id="KW-1185">Reference proteome</keyword>
<evidence type="ECO:0000256" key="2">
    <source>
        <dbReference type="ARBA" id="ARBA00004196"/>
    </source>
</evidence>
<feature type="active site" description="Proton donor" evidence="17">
    <location>
        <position position="122"/>
    </location>
</feature>
<evidence type="ECO:0000256" key="13">
    <source>
        <dbReference type="ARBA" id="ARBA00023295"/>
    </source>
</evidence>
<feature type="active site" description="Nucleophile" evidence="17">
    <location>
        <position position="118"/>
    </location>
</feature>
<evidence type="ECO:0000256" key="12">
    <source>
        <dbReference type="ARBA" id="ARBA00023288"/>
    </source>
</evidence>
<evidence type="ECO:0000259" key="21">
    <source>
        <dbReference type="PROSITE" id="PS51762"/>
    </source>
</evidence>
<dbReference type="CDD" id="cd02183">
    <property type="entry name" value="GH16_fungal_CRH1_transglycosylase"/>
    <property type="match status" value="1"/>
</dbReference>
<keyword evidence="12" id="KW-0449">Lipoprotein</keyword>
<keyword evidence="7 20" id="KW-0732">Signal</keyword>
<dbReference type="PANTHER" id="PTHR10963">
    <property type="entry name" value="GLYCOSYL HYDROLASE-RELATED"/>
    <property type="match status" value="1"/>
</dbReference>
<dbReference type="GO" id="GO:0005975">
    <property type="term" value="P:carbohydrate metabolic process"/>
    <property type="evidence" value="ECO:0007669"/>
    <property type="project" value="InterPro"/>
</dbReference>
<reference evidence="22 23" key="1">
    <citation type="submission" date="2019-10" db="EMBL/GenBank/DDBJ databases">
        <authorList>
            <person name="Palmer J.M."/>
        </authorList>
    </citation>
    <scope>NUCLEOTIDE SEQUENCE [LARGE SCALE GENOMIC DNA]</scope>
    <source>
        <strain evidence="22 23">TWF694</strain>
    </source>
</reference>
<keyword evidence="4" id="KW-0336">GPI-anchor</keyword>
<keyword evidence="8 16" id="KW-0378">Hydrolase</keyword>
<feature type="disulfide bond" evidence="18">
    <location>
        <begin position="25"/>
        <end position="32"/>
    </location>
</feature>
<dbReference type="PROSITE" id="PS51762">
    <property type="entry name" value="GH16_2"/>
    <property type="match status" value="1"/>
</dbReference>
<evidence type="ECO:0000256" key="9">
    <source>
        <dbReference type="ARBA" id="ARBA00023136"/>
    </source>
</evidence>
<evidence type="ECO:0000256" key="20">
    <source>
        <dbReference type="SAM" id="SignalP"/>
    </source>
</evidence>
<evidence type="ECO:0000313" key="23">
    <source>
        <dbReference type="Proteomes" id="UP001365542"/>
    </source>
</evidence>
<organism evidence="22 23">
    <name type="scientific">Orbilia ellipsospora</name>
    <dbReference type="NCBI Taxonomy" id="2528407"/>
    <lineage>
        <taxon>Eukaryota</taxon>
        <taxon>Fungi</taxon>
        <taxon>Dikarya</taxon>
        <taxon>Ascomycota</taxon>
        <taxon>Pezizomycotina</taxon>
        <taxon>Orbiliomycetes</taxon>
        <taxon>Orbiliales</taxon>
        <taxon>Orbiliaceae</taxon>
        <taxon>Orbilia</taxon>
    </lineage>
</organism>
<feature type="chain" id="PRO_5043474509" description="Crh-like protein" evidence="20">
    <location>
        <begin position="20"/>
        <end position="393"/>
    </location>
</feature>
<evidence type="ECO:0000313" key="22">
    <source>
        <dbReference type="EMBL" id="KAK6538886.1"/>
    </source>
</evidence>
<dbReference type="GO" id="GO:0009277">
    <property type="term" value="C:fungal-type cell wall"/>
    <property type="evidence" value="ECO:0007669"/>
    <property type="project" value="TreeGrafter"/>
</dbReference>
<feature type="signal peptide" evidence="20">
    <location>
        <begin position="1"/>
        <end position="19"/>
    </location>
</feature>
<feature type="region of interest" description="Disordered" evidence="19">
    <location>
        <begin position="267"/>
        <end position="376"/>
    </location>
</feature>
<evidence type="ECO:0000256" key="15">
    <source>
        <dbReference type="ARBA" id="ARBA00038074"/>
    </source>
</evidence>
<dbReference type="SUPFAM" id="SSF49899">
    <property type="entry name" value="Concanavalin A-like lectins/glucanases"/>
    <property type="match status" value="1"/>
</dbReference>
<keyword evidence="11" id="KW-0325">Glycoprotein</keyword>
<evidence type="ECO:0000256" key="10">
    <source>
        <dbReference type="ARBA" id="ARBA00023157"/>
    </source>
</evidence>
<dbReference type="InterPro" id="IPR013320">
    <property type="entry name" value="ConA-like_dom_sf"/>
</dbReference>
<dbReference type="Proteomes" id="UP001365542">
    <property type="component" value="Unassembled WGS sequence"/>
</dbReference>
<dbReference type="PIRSF" id="PIRSF037299">
    <property type="entry name" value="Glycosidase_CRH1_prd"/>
    <property type="match status" value="1"/>
</dbReference>
<evidence type="ECO:0000256" key="16">
    <source>
        <dbReference type="PIRNR" id="PIRNR037299"/>
    </source>
</evidence>
<dbReference type="InterPro" id="IPR017168">
    <property type="entry name" value="CHR-like"/>
</dbReference>
<evidence type="ECO:0000256" key="1">
    <source>
        <dbReference type="ARBA" id="ARBA00000822"/>
    </source>
</evidence>
<keyword evidence="5" id="KW-0328">Glycosyltransferase</keyword>
<dbReference type="InterPro" id="IPR000757">
    <property type="entry name" value="Beta-glucanase-like"/>
</dbReference>
<dbReference type="Pfam" id="PF00722">
    <property type="entry name" value="Glyco_hydro_16"/>
    <property type="match status" value="1"/>
</dbReference>
<evidence type="ECO:0000256" key="8">
    <source>
        <dbReference type="ARBA" id="ARBA00022801"/>
    </source>
</evidence>
<dbReference type="Gene3D" id="2.60.120.200">
    <property type="match status" value="1"/>
</dbReference>
<evidence type="ECO:0000256" key="14">
    <source>
        <dbReference type="ARBA" id="ARBA00023316"/>
    </source>
</evidence>